<dbReference type="STRING" id="405671.SAMN05421827_11870"/>
<evidence type="ECO:0000313" key="1">
    <source>
        <dbReference type="EMBL" id="SDH18139.1"/>
    </source>
</evidence>
<dbReference type="AlphaFoldDB" id="A0A1G8AB77"/>
<proteinExistence type="predicted"/>
<sequence>MINNGSHLILYSHNRNVRGKERSVIYNFKKGTLSFIPNSLSELLDELTDKPVATVRAELEGEDRETFDEYVSYLRTNQLAFYTNEPHAFPEMPGEYFSPEHITNCVLEFNPARDYSHFSHQLNETLCKNLEIRVPAGFGQLNTLKELLEHLRSTTLRSIAIYLEADERLQLSALQVLYHQFTKLDKITVLDYKEEIPTGHQEDIEFFKDSAESVYSKPFPLDKYLVNRKYFLLSSNYHPYFYKRIEVGFNGEVKNCLLHQQSFGNIFQQNVSEIISCEDFMKWWNVSNDQIEDFKGNELRYALFTQQPLKLTSKGTYQLEAF</sequence>
<evidence type="ECO:0000313" key="2">
    <source>
        <dbReference type="Proteomes" id="UP000199643"/>
    </source>
</evidence>
<protein>
    <submittedName>
        <fullName evidence="1">SPASM domain peptide maturase, grasp-with-spasm system</fullName>
    </submittedName>
</protein>
<name>A0A1G8AB77_9SPHI</name>
<gene>
    <name evidence="1" type="ORF">SAMN05421827_11870</name>
</gene>
<accession>A0A1G8AB77</accession>
<dbReference type="OrthoDB" id="1073749at2"/>
<dbReference type="CDD" id="cd21109">
    <property type="entry name" value="SPASM"/>
    <property type="match status" value="1"/>
</dbReference>
<organism evidence="1 2">
    <name type="scientific">Pedobacter terrae</name>
    <dbReference type="NCBI Taxonomy" id="405671"/>
    <lineage>
        <taxon>Bacteria</taxon>
        <taxon>Pseudomonadati</taxon>
        <taxon>Bacteroidota</taxon>
        <taxon>Sphingobacteriia</taxon>
        <taxon>Sphingobacteriales</taxon>
        <taxon>Sphingobacteriaceae</taxon>
        <taxon>Pedobacter</taxon>
    </lineage>
</organism>
<keyword evidence="2" id="KW-1185">Reference proteome</keyword>
<dbReference type="Proteomes" id="UP000199643">
    <property type="component" value="Unassembled WGS sequence"/>
</dbReference>
<reference evidence="2" key="1">
    <citation type="submission" date="2016-10" db="EMBL/GenBank/DDBJ databases">
        <authorList>
            <person name="Varghese N."/>
            <person name="Submissions S."/>
        </authorList>
    </citation>
    <scope>NUCLEOTIDE SEQUENCE [LARGE SCALE GENOMIC DNA]</scope>
    <source>
        <strain evidence="2">DSM 17933</strain>
    </source>
</reference>
<dbReference type="EMBL" id="FNCH01000018">
    <property type="protein sequence ID" value="SDH18139.1"/>
    <property type="molecule type" value="Genomic_DNA"/>
</dbReference>
<dbReference type="RefSeq" id="WP_090502791.1">
    <property type="nucleotide sequence ID" value="NZ_FNCH01000018.1"/>
</dbReference>